<dbReference type="Proteomes" id="UP001521931">
    <property type="component" value="Unassembled WGS sequence"/>
</dbReference>
<dbReference type="InterPro" id="IPR011660">
    <property type="entry name" value="VapB-like"/>
</dbReference>
<dbReference type="Pfam" id="PF07704">
    <property type="entry name" value="PSK_trans_fac"/>
    <property type="match status" value="1"/>
</dbReference>
<keyword evidence="1" id="KW-1277">Toxin-antitoxin system</keyword>
<keyword evidence="3" id="KW-1185">Reference proteome</keyword>
<evidence type="ECO:0000256" key="1">
    <source>
        <dbReference type="ARBA" id="ARBA00022649"/>
    </source>
</evidence>
<evidence type="ECO:0000313" key="2">
    <source>
        <dbReference type="EMBL" id="MCG7320763.1"/>
    </source>
</evidence>
<dbReference type="RefSeq" id="WP_239261960.1">
    <property type="nucleotide sequence ID" value="NZ_JAKRCV010000004.1"/>
</dbReference>
<organism evidence="2 3">
    <name type="scientific">Arsenicicoccus bolidensis</name>
    <dbReference type="NCBI Taxonomy" id="229480"/>
    <lineage>
        <taxon>Bacteria</taxon>
        <taxon>Bacillati</taxon>
        <taxon>Actinomycetota</taxon>
        <taxon>Actinomycetes</taxon>
        <taxon>Micrococcales</taxon>
        <taxon>Intrasporangiaceae</taxon>
        <taxon>Arsenicicoccus</taxon>
    </lineage>
</organism>
<accession>A0ABS9PYQ1</accession>
<comment type="caution">
    <text evidence="2">The sequence shown here is derived from an EMBL/GenBank/DDBJ whole genome shotgun (WGS) entry which is preliminary data.</text>
</comment>
<proteinExistence type="predicted"/>
<evidence type="ECO:0000313" key="3">
    <source>
        <dbReference type="Proteomes" id="UP001521931"/>
    </source>
</evidence>
<sequence>MSLNIENERVCALARRAADTLGTTQTSALEQALERHDEQRRRAGEQVALERYARSMQVLERIDTMLTDADRKAMQRDLDEMYDEGGLPR</sequence>
<reference evidence="2 3" key="1">
    <citation type="submission" date="2022-02" db="EMBL/GenBank/DDBJ databases">
        <title>Uncovering new skin microbiome diversity through culturing and metagenomics.</title>
        <authorList>
            <person name="Conlan S."/>
            <person name="Deming C."/>
            <person name="Nisc Comparative Sequencing Program N."/>
            <person name="Segre J.A."/>
        </authorList>
    </citation>
    <scope>NUCLEOTIDE SEQUENCE [LARGE SCALE GENOMIC DNA]</scope>
    <source>
        <strain evidence="2 3">ACRQZ</strain>
    </source>
</reference>
<gene>
    <name evidence="2" type="ORF">MHL29_02485</name>
</gene>
<dbReference type="EMBL" id="JAKRCV010000004">
    <property type="protein sequence ID" value="MCG7320763.1"/>
    <property type="molecule type" value="Genomic_DNA"/>
</dbReference>
<name>A0ABS9PYQ1_9MICO</name>
<protein>
    <submittedName>
        <fullName evidence="2">Type II toxin-antitoxin system VapB family antitoxin</fullName>
    </submittedName>
</protein>